<sequence length="170" mass="19655">MISIKIDDSQIQKFFKESPKRAEWAMKEALSMAGGHIRKELKAYVETQTAGMAPLHPVTLKGRTGGSAPLHNIGKWVSFKYGKRGGVQQVQIGWLGKGQPTLIRKLFYGKRFRATDRIRALFHRRGVHLKKNTRMLEVPPRPALDAFWTRKSKEIPAYVERNFFEKFFRK</sequence>
<proteinExistence type="predicted"/>
<gene>
    <name evidence="1" type="ORF">TM448A01069_0005</name>
</gene>
<dbReference type="EMBL" id="MT144094">
    <property type="protein sequence ID" value="QJA48637.1"/>
    <property type="molecule type" value="Genomic_DNA"/>
</dbReference>
<name>A0A6H1ZMT6_9ZZZZ</name>
<dbReference type="AlphaFoldDB" id="A0A6H1ZMT6"/>
<reference evidence="1" key="1">
    <citation type="submission" date="2020-03" db="EMBL/GenBank/DDBJ databases">
        <title>The deep terrestrial virosphere.</title>
        <authorList>
            <person name="Holmfeldt K."/>
            <person name="Nilsson E."/>
            <person name="Simone D."/>
            <person name="Lopez-Fernandez M."/>
            <person name="Wu X."/>
            <person name="de Brujin I."/>
            <person name="Lundin D."/>
            <person name="Andersson A."/>
            <person name="Bertilsson S."/>
            <person name="Dopson M."/>
        </authorList>
    </citation>
    <scope>NUCLEOTIDE SEQUENCE</scope>
    <source>
        <strain evidence="1">TM448A01069</strain>
    </source>
</reference>
<evidence type="ECO:0000313" key="1">
    <source>
        <dbReference type="EMBL" id="QJA48637.1"/>
    </source>
</evidence>
<protein>
    <recommendedName>
        <fullName evidence="2">Tail protein</fullName>
    </recommendedName>
</protein>
<organism evidence="1">
    <name type="scientific">viral metagenome</name>
    <dbReference type="NCBI Taxonomy" id="1070528"/>
    <lineage>
        <taxon>unclassified sequences</taxon>
        <taxon>metagenomes</taxon>
        <taxon>organismal metagenomes</taxon>
    </lineage>
</organism>
<accession>A0A6H1ZMT6</accession>
<evidence type="ECO:0008006" key="2">
    <source>
        <dbReference type="Google" id="ProtNLM"/>
    </source>
</evidence>